<accession>A0A0E0DPQ6</accession>
<organism evidence="2">
    <name type="scientific">Oryza meridionalis</name>
    <dbReference type="NCBI Taxonomy" id="40149"/>
    <lineage>
        <taxon>Eukaryota</taxon>
        <taxon>Viridiplantae</taxon>
        <taxon>Streptophyta</taxon>
        <taxon>Embryophyta</taxon>
        <taxon>Tracheophyta</taxon>
        <taxon>Spermatophyta</taxon>
        <taxon>Magnoliopsida</taxon>
        <taxon>Liliopsida</taxon>
        <taxon>Poales</taxon>
        <taxon>Poaceae</taxon>
        <taxon>BOP clade</taxon>
        <taxon>Oryzoideae</taxon>
        <taxon>Oryzeae</taxon>
        <taxon>Oryzinae</taxon>
        <taxon>Oryza</taxon>
    </lineage>
</organism>
<dbReference type="HOGENOM" id="CLU_2065244_0_0_1"/>
<dbReference type="EnsemblPlants" id="OMERI05G09810.1">
    <property type="protein sequence ID" value="OMERI05G09810.1"/>
    <property type="gene ID" value="OMERI05G09810"/>
</dbReference>
<feature type="compositionally biased region" description="Basic and acidic residues" evidence="1">
    <location>
        <begin position="109"/>
        <end position="119"/>
    </location>
</feature>
<dbReference type="AlphaFoldDB" id="A0A0E0DPQ6"/>
<evidence type="ECO:0000256" key="1">
    <source>
        <dbReference type="SAM" id="MobiDB-lite"/>
    </source>
</evidence>
<dbReference type="Gramene" id="OMERI05G09810.1">
    <property type="protein sequence ID" value="OMERI05G09810.1"/>
    <property type="gene ID" value="OMERI05G09810"/>
</dbReference>
<proteinExistence type="predicted"/>
<feature type="region of interest" description="Disordered" evidence="1">
    <location>
        <begin position="94"/>
        <end position="119"/>
    </location>
</feature>
<keyword evidence="3" id="KW-1185">Reference proteome</keyword>
<reference evidence="2" key="1">
    <citation type="submission" date="2015-04" db="UniProtKB">
        <authorList>
            <consortium name="EnsemblPlants"/>
        </authorList>
    </citation>
    <scope>IDENTIFICATION</scope>
</reference>
<name>A0A0E0DPQ6_9ORYZ</name>
<evidence type="ECO:0000313" key="3">
    <source>
        <dbReference type="Proteomes" id="UP000008021"/>
    </source>
</evidence>
<reference evidence="2" key="2">
    <citation type="submission" date="2018-05" db="EMBL/GenBank/DDBJ databases">
        <title>OmerRS3 (Oryza meridionalis Reference Sequence Version 3).</title>
        <authorList>
            <person name="Zhang J."/>
            <person name="Kudrna D."/>
            <person name="Lee S."/>
            <person name="Talag J."/>
            <person name="Welchert J."/>
            <person name="Wing R.A."/>
        </authorList>
    </citation>
    <scope>NUCLEOTIDE SEQUENCE [LARGE SCALE GENOMIC DNA]</scope>
    <source>
        <strain evidence="2">cv. OR44</strain>
    </source>
</reference>
<dbReference type="Proteomes" id="UP000008021">
    <property type="component" value="Chromosome 5"/>
</dbReference>
<protein>
    <submittedName>
        <fullName evidence="2">Uncharacterized protein</fullName>
    </submittedName>
</protein>
<sequence length="119" mass="13380">MMLAKLSALLKQDMELMESKLLEKLEVITIDQRLVSGWKSRESMMLVTRFLGGLKDEIRFAVVVQLDTLQQAVAIALKQETVLAEKATKTKGKFVNPKPDFGAETTPARSDKGDLWKSR</sequence>
<evidence type="ECO:0000313" key="2">
    <source>
        <dbReference type="EnsemblPlants" id="OMERI05G09810.1"/>
    </source>
</evidence>